<dbReference type="InterPro" id="IPR029063">
    <property type="entry name" value="SAM-dependent_MTases_sf"/>
</dbReference>
<accession>X1JYF1</accession>
<evidence type="ECO:0000313" key="2">
    <source>
        <dbReference type="EMBL" id="GAH99167.1"/>
    </source>
</evidence>
<comment type="caution">
    <text evidence="2">The sequence shown here is derived from an EMBL/GenBank/DDBJ whole genome shotgun (WGS) entry which is preliminary data.</text>
</comment>
<dbReference type="EMBL" id="BARU01048787">
    <property type="protein sequence ID" value="GAH99167.1"/>
    <property type="molecule type" value="Genomic_DNA"/>
</dbReference>
<dbReference type="Gene3D" id="3.40.50.150">
    <property type="entry name" value="Vaccinia Virus protein VP39"/>
    <property type="match status" value="1"/>
</dbReference>
<reference evidence="2" key="1">
    <citation type="journal article" date="2014" name="Front. Microbiol.">
        <title>High frequency of phylogenetically diverse reductive dehalogenase-homologous genes in deep subseafloor sedimentary metagenomes.</title>
        <authorList>
            <person name="Kawai M."/>
            <person name="Futagami T."/>
            <person name="Toyoda A."/>
            <person name="Takaki Y."/>
            <person name="Nishi S."/>
            <person name="Hori S."/>
            <person name="Arai W."/>
            <person name="Tsubouchi T."/>
            <person name="Morono Y."/>
            <person name="Uchiyama I."/>
            <person name="Ito T."/>
            <person name="Fujiyama A."/>
            <person name="Inagaki F."/>
            <person name="Takami H."/>
        </authorList>
    </citation>
    <scope>NUCLEOTIDE SEQUENCE</scope>
    <source>
        <strain evidence="2">Expedition CK06-06</strain>
    </source>
</reference>
<organism evidence="2">
    <name type="scientific">marine sediment metagenome</name>
    <dbReference type="NCBI Taxonomy" id="412755"/>
    <lineage>
        <taxon>unclassified sequences</taxon>
        <taxon>metagenomes</taxon>
        <taxon>ecological metagenomes</taxon>
    </lineage>
</organism>
<dbReference type="InterPro" id="IPR011639">
    <property type="entry name" value="MethylTrfase_TaqI-like_dom"/>
</dbReference>
<evidence type="ECO:0000259" key="1">
    <source>
        <dbReference type="Pfam" id="PF07669"/>
    </source>
</evidence>
<dbReference type="GO" id="GO:0008168">
    <property type="term" value="F:methyltransferase activity"/>
    <property type="evidence" value="ECO:0007669"/>
    <property type="project" value="InterPro"/>
</dbReference>
<dbReference type="AlphaFoldDB" id="X1JYF1"/>
<gene>
    <name evidence="2" type="ORF">S03H2_72287</name>
</gene>
<sequence length="64" mass="7714">VSVYLTKINLLYLLKEDFFNINQNFNVTDFLFQDEDCNKEDFDLIIGNPPWFTLRDIDSLDYQE</sequence>
<dbReference type="GO" id="GO:0032259">
    <property type="term" value="P:methylation"/>
    <property type="evidence" value="ECO:0007669"/>
    <property type="project" value="InterPro"/>
</dbReference>
<protein>
    <recommendedName>
        <fullName evidence="1">Type II methyltransferase M.TaqI-like domain-containing protein</fullName>
    </recommendedName>
</protein>
<dbReference type="PROSITE" id="PS00092">
    <property type="entry name" value="N6_MTASE"/>
    <property type="match status" value="1"/>
</dbReference>
<proteinExistence type="predicted"/>
<feature type="domain" description="Type II methyltransferase M.TaqI-like" evidence="1">
    <location>
        <begin position="15"/>
        <end position="59"/>
    </location>
</feature>
<feature type="non-terminal residue" evidence="2">
    <location>
        <position position="64"/>
    </location>
</feature>
<dbReference type="Pfam" id="PF07669">
    <property type="entry name" value="Eco57I"/>
    <property type="match status" value="1"/>
</dbReference>
<dbReference type="InterPro" id="IPR002052">
    <property type="entry name" value="DNA_methylase_N6_adenine_CS"/>
</dbReference>
<dbReference type="GO" id="GO:0003676">
    <property type="term" value="F:nucleic acid binding"/>
    <property type="evidence" value="ECO:0007669"/>
    <property type="project" value="InterPro"/>
</dbReference>
<feature type="non-terminal residue" evidence="2">
    <location>
        <position position="1"/>
    </location>
</feature>
<dbReference type="GO" id="GO:0006304">
    <property type="term" value="P:DNA modification"/>
    <property type="evidence" value="ECO:0007669"/>
    <property type="project" value="InterPro"/>
</dbReference>
<dbReference type="SUPFAM" id="SSF53335">
    <property type="entry name" value="S-adenosyl-L-methionine-dependent methyltransferases"/>
    <property type="match status" value="1"/>
</dbReference>
<name>X1JYF1_9ZZZZ</name>